<evidence type="ECO:0000313" key="2">
    <source>
        <dbReference type="EMBL" id="QDV36600.1"/>
    </source>
</evidence>
<dbReference type="InterPro" id="IPR011990">
    <property type="entry name" value="TPR-like_helical_dom_sf"/>
</dbReference>
<accession>A0A518H6V0</accession>
<dbReference type="Pfam" id="PF14559">
    <property type="entry name" value="TPR_19"/>
    <property type="match status" value="1"/>
</dbReference>
<dbReference type="Proteomes" id="UP000317835">
    <property type="component" value="Chromosome"/>
</dbReference>
<feature type="compositionally biased region" description="Basic and acidic residues" evidence="1">
    <location>
        <begin position="59"/>
        <end position="70"/>
    </location>
</feature>
<name>A0A518H6V0_9BACT</name>
<feature type="compositionally biased region" description="Basic residues" evidence="1">
    <location>
        <begin position="1"/>
        <end position="23"/>
    </location>
</feature>
<feature type="region of interest" description="Disordered" evidence="1">
    <location>
        <begin position="1"/>
        <end position="25"/>
    </location>
</feature>
<keyword evidence="3" id="KW-1185">Reference proteome</keyword>
<dbReference type="EMBL" id="CP036426">
    <property type="protein sequence ID" value="QDV36600.1"/>
    <property type="molecule type" value="Genomic_DNA"/>
</dbReference>
<dbReference type="RefSeq" id="WP_145273117.1">
    <property type="nucleotide sequence ID" value="NZ_CP036426.1"/>
</dbReference>
<proteinExistence type="predicted"/>
<evidence type="ECO:0008006" key="4">
    <source>
        <dbReference type="Google" id="ProtNLM"/>
    </source>
</evidence>
<dbReference type="AlphaFoldDB" id="A0A518H6V0"/>
<protein>
    <recommendedName>
        <fullName evidence="4">Tetratricopeptide repeat protein</fullName>
    </recommendedName>
</protein>
<reference evidence="2 3" key="1">
    <citation type="submission" date="2019-02" db="EMBL/GenBank/DDBJ databases">
        <title>Deep-cultivation of Planctomycetes and their phenomic and genomic characterization uncovers novel biology.</title>
        <authorList>
            <person name="Wiegand S."/>
            <person name="Jogler M."/>
            <person name="Boedeker C."/>
            <person name="Pinto D."/>
            <person name="Vollmers J."/>
            <person name="Rivas-Marin E."/>
            <person name="Kohn T."/>
            <person name="Peeters S.H."/>
            <person name="Heuer A."/>
            <person name="Rast P."/>
            <person name="Oberbeckmann S."/>
            <person name="Bunk B."/>
            <person name="Jeske O."/>
            <person name="Meyerdierks A."/>
            <person name="Storesund J.E."/>
            <person name="Kallscheuer N."/>
            <person name="Luecker S."/>
            <person name="Lage O.M."/>
            <person name="Pohl T."/>
            <person name="Merkel B.J."/>
            <person name="Hornburger P."/>
            <person name="Mueller R.-W."/>
            <person name="Bruemmer F."/>
            <person name="Labrenz M."/>
            <person name="Spormann A.M."/>
            <person name="Op den Camp H."/>
            <person name="Overmann J."/>
            <person name="Amann R."/>
            <person name="Jetten M.S.M."/>
            <person name="Mascher T."/>
            <person name="Medema M.H."/>
            <person name="Devos D.P."/>
            <person name="Kaster A.-K."/>
            <person name="Ovreas L."/>
            <person name="Rohde M."/>
            <person name="Galperin M.Y."/>
            <person name="Jogler C."/>
        </authorList>
    </citation>
    <scope>NUCLEOTIDE SEQUENCE [LARGE SCALE GENOMIC DNA]</scope>
    <source>
        <strain evidence="2 3">ElP</strain>
    </source>
</reference>
<organism evidence="2 3">
    <name type="scientific">Tautonia plasticadhaerens</name>
    <dbReference type="NCBI Taxonomy" id="2527974"/>
    <lineage>
        <taxon>Bacteria</taxon>
        <taxon>Pseudomonadati</taxon>
        <taxon>Planctomycetota</taxon>
        <taxon>Planctomycetia</taxon>
        <taxon>Isosphaerales</taxon>
        <taxon>Isosphaeraceae</taxon>
        <taxon>Tautonia</taxon>
    </lineage>
</organism>
<feature type="region of interest" description="Disordered" evidence="1">
    <location>
        <begin position="57"/>
        <end position="83"/>
    </location>
</feature>
<gene>
    <name evidence="2" type="ORF">ElP_45280</name>
</gene>
<dbReference type="Gene3D" id="1.25.40.10">
    <property type="entry name" value="Tetratricopeptide repeat domain"/>
    <property type="match status" value="1"/>
</dbReference>
<sequence length="362" mass="39275">MPRRPPRARPRRRARPAPGHRRGLALPPARARALLAAAGLVGVGMVLALAVWGRASRPSTDRESGRRDLEVAAPPTPADPTDARGWLLRIDRLRVEDRPIEALEVGRRAYAAVPPPDRPGVLAALTLAMLADVPEAQAVESLRARLDADPGDLDARVALIRRSIRAEGDPAADRPRVGRPSSTVPDAVAELESILVEAPGHLGSREALVGLLLDLGRVDRARTALDAWPEDRLDDPRRRRLRARIDLDHGDRPDRAAEEIGGLIASVPHDWRLRARLARALEMAGDERGARREAALVDRLRERLDPDRLGPRLARDLRDPDDPGSMRDLAELCASVGLVDLAAAWRIEANALGPGGRAGGSR</sequence>
<evidence type="ECO:0000256" key="1">
    <source>
        <dbReference type="SAM" id="MobiDB-lite"/>
    </source>
</evidence>
<dbReference type="KEGG" id="tpla:ElP_45280"/>
<evidence type="ECO:0000313" key="3">
    <source>
        <dbReference type="Proteomes" id="UP000317835"/>
    </source>
</evidence>
<dbReference type="OrthoDB" id="272955at2"/>